<proteinExistence type="predicted"/>
<evidence type="ECO:0008006" key="4">
    <source>
        <dbReference type="Google" id="ProtNLM"/>
    </source>
</evidence>
<keyword evidence="3" id="KW-1185">Reference proteome</keyword>
<evidence type="ECO:0000313" key="2">
    <source>
        <dbReference type="EMBL" id="GAA1720905.1"/>
    </source>
</evidence>
<feature type="transmembrane region" description="Helical" evidence="1">
    <location>
        <begin position="93"/>
        <end position="117"/>
    </location>
</feature>
<feature type="transmembrane region" description="Helical" evidence="1">
    <location>
        <begin position="61"/>
        <end position="81"/>
    </location>
</feature>
<keyword evidence="1" id="KW-0472">Membrane</keyword>
<protein>
    <recommendedName>
        <fullName evidence="4">DUF1772 domain-containing protein</fullName>
    </recommendedName>
</protein>
<keyword evidence="1" id="KW-1133">Transmembrane helix</keyword>
<dbReference type="EMBL" id="BAAAQG010000024">
    <property type="protein sequence ID" value="GAA1720905.1"/>
    <property type="molecule type" value="Genomic_DNA"/>
</dbReference>
<comment type="caution">
    <text evidence="2">The sequence shown here is derived from an EMBL/GenBank/DDBJ whole genome shotgun (WGS) entry which is preliminary data.</text>
</comment>
<keyword evidence="1" id="KW-0812">Transmembrane</keyword>
<dbReference type="RefSeq" id="WP_182658639.1">
    <property type="nucleotide sequence ID" value="NZ_BAAAQG010000024.1"/>
</dbReference>
<evidence type="ECO:0000256" key="1">
    <source>
        <dbReference type="SAM" id="Phobius"/>
    </source>
</evidence>
<reference evidence="2 3" key="1">
    <citation type="journal article" date="2019" name="Int. J. Syst. Evol. Microbiol.">
        <title>The Global Catalogue of Microorganisms (GCM) 10K type strain sequencing project: providing services to taxonomists for standard genome sequencing and annotation.</title>
        <authorList>
            <consortium name="The Broad Institute Genomics Platform"/>
            <consortium name="The Broad Institute Genome Sequencing Center for Infectious Disease"/>
            <person name="Wu L."/>
            <person name="Ma J."/>
        </authorList>
    </citation>
    <scope>NUCLEOTIDE SEQUENCE [LARGE SCALE GENOMIC DNA]</scope>
    <source>
        <strain evidence="2 3">JCM 16002</strain>
    </source>
</reference>
<organism evidence="2 3">
    <name type="scientific">Dietzia cercidiphylli</name>
    <dbReference type="NCBI Taxonomy" id="498199"/>
    <lineage>
        <taxon>Bacteria</taxon>
        <taxon>Bacillati</taxon>
        <taxon>Actinomycetota</taxon>
        <taxon>Actinomycetes</taxon>
        <taxon>Mycobacteriales</taxon>
        <taxon>Dietziaceae</taxon>
        <taxon>Dietzia</taxon>
    </lineage>
</organism>
<dbReference type="Proteomes" id="UP001500383">
    <property type="component" value="Unassembled WGS sequence"/>
</dbReference>
<evidence type="ECO:0000313" key="3">
    <source>
        <dbReference type="Proteomes" id="UP001500383"/>
    </source>
</evidence>
<name>A0ABN2JA48_9ACTN</name>
<accession>A0ABN2JA48</accession>
<sequence>MLRRHPAVPDPTLRAGRLALLTTCAAHLGFQSMVTSVVYPTLFEGPTMGIAERQAEHARRIAPVALTLYASGLGAAAWAAYGSVRSHDRGGLTATVVACLTTVAVPALTAGVVPLHMGIAQEQVTRPRIRTLLASDRIRTGLAAIGVAAAAQSLSS</sequence>
<gene>
    <name evidence="2" type="ORF">GCM10009831_33850</name>
</gene>